<accession>A0A9P0G507</accession>
<sequence length="197" mass="23357">MCLKLLTDHTNLKIIHHKFFESGHTEMECDSLHSKIEQKSKYVPVYSPEGWAQIIRSARTHPRPFEVRFIMFDDIFDFKSFGTQNYKLSQIPWQQVCWLRYIKTDTVVIMSYKKNFGDEFQQVDSIKSRGRPKNVDLKKAYDKQLPIAIAKYKDLQKMCKDLIIPKNYHNFYNSINADKNIRDNLPEPNESEISDEN</sequence>
<dbReference type="OrthoDB" id="6708743at2759"/>
<name>A0A9P0G507_9CUCU</name>
<dbReference type="EMBL" id="OV651824">
    <property type="protein sequence ID" value="CAH1102274.1"/>
    <property type="molecule type" value="Genomic_DNA"/>
</dbReference>
<protein>
    <submittedName>
        <fullName evidence="1">Uncharacterized protein</fullName>
    </submittedName>
</protein>
<dbReference type="AlphaFoldDB" id="A0A9P0G507"/>
<organism evidence="1 2">
    <name type="scientific">Psylliodes chrysocephalus</name>
    <dbReference type="NCBI Taxonomy" id="3402493"/>
    <lineage>
        <taxon>Eukaryota</taxon>
        <taxon>Metazoa</taxon>
        <taxon>Ecdysozoa</taxon>
        <taxon>Arthropoda</taxon>
        <taxon>Hexapoda</taxon>
        <taxon>Insecta</taxon>
        <taxon>Pterygota</taxon>
        <taxon>Neoptera</taxon>
        <taxon>Endopterygota</taxon>
        <taxon>Coleoptera</taxon>
        <taxon>Polyphaga</taxon>
        <taxon>Cucujiformia</taxon>
        <taxon>Chrysomeloidea</taxon>
        <taxon>Chrysomelidae</taxon>
        <taxon>Galerucinae</taxon>
        <taxon>Alticini</taxon>
        <taxon>Psylliodes</taxon>
    </lineage>
</organism>
<dbReference type="Proteomes" id="UP001153636">
    <property type="component" value="Chromosome 12"/>
</dbReference>
<keyword evidence="2" id="KW-1185">Reference proteome</keyword>
<proteinExistence type="predicted"/>
<gene>
    <name evidence="1" type="ORF">PSYICH_LOCUS3150</name>
</gene>
<evidence type="ECO:0000313" key="2">
    <source>
        <dbReference type="Proteomes" id="UP001153636"/>
    </source>
</evidence>
<dbReference type="PANTHER" id="PTHR10773">
    <property type="entry name" value="DNA-DIRECTED RNA POLYMERASES I, II, AND III SUBUNIT RPABC2"/>
    <property type="match status" value="1"/>
</dbReference>
<evidence type="ECO:0000313" key="1">
    <source>
        <dbReference type="EMBL" id="CAH1102274.1"/>
    </source>
</evidence>
<reference evidence="1" key="1">
    <citation type="submission" date="2022-01" db="EMBL/GenBank/DDBJ databases">
        <authorList>
            <person name="King R."/>
        </authorList>
    </citation>
    <scope>NUCLEOTIDE SEQUENCE</scope>
</reference>
<dbReference type="PANTHER" id="PTHR10773:SF19">
    <property type="match status" value="1"/>
</dbReference>